<dbReference type="AlphaFoldDB" id="A0A0V1CE92"/>
<name>A0A0V1CE92_TRIBR</name>
<dbReference type="PANTHER" id="PTHR46126">
    <property type="entry name" value="DYNACTIN SUBUNIT 5"/>
    <property type="match status" value="1"/>
</dbReference>
<dbReference type="EMBL" id="JYDI01000234">
    <property type="protein sequence ID" value="KRY47663.1"/>
    <property type="molecule type" value="Genomic_DNA"/>
</dbReference>
<evidence type="ECO:0000256" key="5">
    <source>
        <dbReference type="ARBA" id="ARBA00034865"/>
    </source>
</evidence>
<protein>
    <recommendedName>
        <fullName evidence="5">Dynactin subunit 5</fullName>
    </recommendedName>
</protein>
<keyword evidence="2" id="KW-0963">Cytoplasm</keyword>
<dbReference type="PANTHER" id="PTHR46126:SF1">
    <property type="entry name" value="DYNACTIN SUBUNIT 5"/>
    <property type="match status" value="1"/>
</dbReference>
<dbReference type="STRING" id="45882.A0A0V1CE92"/>
<accession>A0A0V1CE92</accession>
<keyword evidence="7" id="KW-1185">Reference proteome</keyword>
<reference evidence="6 7" key="1">
    <citation type="submission" date="2015-01" db="EMBL/GenBank/DDBJ databases">
        <title>Evolution of Trichinella species and genotypes.</title>
        <authorList>
            <person name="Korhonen P.K."/>
            <person name="Edoardo P."/>
            <person name="Giuseppe L.R."/>
            <person name="Gasser R.B."/>
        </authorList>
    </citation>
    <scope>NUCLEOTIDE SEQUENCE [LARGE SCALE GENOMIC DNA]</scope>
    <source>
        <strain evidence="6">ISS120</strain>
    </source>
</reference>
<sequence>MNKLRMYVHLMTKARSNYLYCWEIVCEEAHDKMEADKGKCILDQVACELKLLYIPRSADSDTASTGLSWHGTTGASGNKISIRSELSGSQNIMLKGKSIIREGSVIRANRSTIQIGKFSYIGCDTVLMPSRKMFTDGLDNLKSSLVTFLMKKSFRFSVLPLKIGDYVYIDDNSVIQCTRIGSYVHIGKNCVIGEYCIIKDCCVLEDNTVLPPQTIVPPFVRMSGNPGKIVGFLPNCTQNLMIDNARHTYKFSSLSKRCKSGQEIVEIILKIIKNTKLIK</sequence>
<dbReference type="SUPFAM" id="SSF51161">
    <property type="entry name" value="Trimeric LpxA-like enzymes"/>
    <property type="match status" value="1"/>
</dbReference>
<dbReference type="Proteomes" id="UP000054653">
    <property type="component" value="Unassembled WGS sequence"/>
</dbReference>
<dbReference type="GO" id="GO:0005869">
    <property type="term" value="C:dynactin complex"/>
    <property type="evidence" value="ECO:0007669"/>
    <property type="project" value="TreeGrafter"/>
</dbReference>
<evidence type="ECO:0000313" key="7">
    <source>
        <dbReference type="Proteomes" id="UP000054653"/>
    </source>
</evidence>
<evidence type="ECO:0000256" key="1">
    <source>
        <dbReference type="ARBA" id="ARBA00004245"/>
    </source>
</evidence>
<dbReference type="OMA" id="WCKQEYL"/>
<comment type="subcellular location">
    <subcellularLocation>
        <location evidence="1">Cytoplasm</location>
        <location evidence="1">Cytoskeleton</location>
    </subcellularLocation>
</comment>
<keyword evidence="3" id="KW-0206">Cytoskeleton</keyword>
<comment type="caution">
    <text evidence="6">The sequence shown here is derived from an EMBL/GenBank/DDBJ whole genome shotgun (WGS) entry which is preliminary data.</text>
</comment>
<dbReference type="InterPro" id="IPR047125">
    <property type="entry name" value="DCTN5"/>
</dbReference>
<dbReference type="Pfam" id="PF21711">
    <property type="entry name" value="DCTN5"/>
    <property type="match status" value="1"/>
</dbReference>
<evidence type="ECO:0000313" key="6">
    <source>
        <dbReference type="EMBL" id="KRY47663.1"/>
    </source>
</evidence>
<evidence type="ECO:0000256" key="4">
    <source>
        <dbReference type="ARBA" id="ARBA00034706"/>
    </source>
</evidence>
<dbReference type="InterPro" id="IPR011004">
    <property type="entry name" value="Trimer_LpxA-like_sf"/>
</dbReference>
<evidence type="ECO:0000256" key="2">
    <source>
        <dbReference type="ARBA" id="ARBA00022490"/>
    </source>
</evidence>
<dbReference type="CDD" id="cd03359">
    <property type="entry name" value="LbH_Dynactin_5"/>
    <property type="match status" value="1"/>
</dbReference>
<dbReference type="OrthoDB" id="417208at2759"/>
<proteinExistence type="inferred from homology"/>
<gene>
    <name evidence="6" type="primary">Dctn5</name>
    <name evidence="6" type="ORF">T03_10705</name>
</gene>
<dbReference type="Gene3D" id="2.160.10.10">
    <property type="entry name" value="Hexapeptide repeat proteins"/>
    <property type="match status" value="1"/>
</dbReference>
<evidence type="ECO:0000256" key="3">
    <source>
        <dbReference type="ARBA" id="ARBA00023212"/>
    </source>
</evidence>
<comment type="similarity">
    <text evidence="4">Belongs to the dynactin subunits 5/6 family. Dynactin subunit 5 subfamily.</text>
</comment>
<organism evidence="6 7">
    <name type="scientific">Trichinella britovi</name>
    <name type="common">Parasitic roundworm</name>
    <dbReference type="NCBI Taxonomy" id="45882"/>
    <lineage>
        <taxon>Eukaryota</taxon>
        <taxon>Metazoa</taxon>
        <taxon>Ecdysozoa</taxon>
        <taxon>Nematoda</taxon>
        <taxon>Enoplea</taxon>
        <taxon>Dorylaimia</taxon>
        <taxon>Trichinellida</taxon>
        <taxon>Trichinellidae</taxon>
        <taxon>Trichinella</taxon>
    </lineage>
</organism>